<name>A0A915ET51_9BILA</name>
<dbReference type="WBParaSite" id="jg9534">
    <property type="protein sequence ID" value="jg9534"/>
    <property type="gene ID" value="jg9534"/>
</dbReference>
<dbReference type="AlphaFoldDB" id="A0A915ET51"/>
<evidence type="ECO:0000313" key="1">
    <source>
        <dbReference type="Proteomes" id="UP000887574"/>
    </source>
</evidence>
<reference evidence="2" key="1">
    <citation type="submission" date="2022-11" db="UniProtKB">
        <authorList>
            <consortium name="WormBaseParasite"/>
        </authorList>
    </citation>
    <scope>IDENTIFICATION</scope>
</reference>
<keyword evidence="1" id="KW-1185">Reference proteome</keyword>
<accession>A0A915ET51</accession>
<proteinExistence type="predicted"/>
<sequence>MNITQIRDVALKSAATVKNSSLQMFKSMFKEFAPESWVITMDQIPLQTIQCMIKIGKRIALKVQNNMTTEPTPAQMTNKLKKNCKHGYPRDIGTQFSSQFKQLSQYLESGNFAAASPIGVKFLQSVANISIADRQQMGTLFPKFSKVFVDPRLNDLINMTILAISGSSNLMKNATNLAKDIFYGGLSKATNSTTNSTSSSQPKLMSPKDHIPQEPLYFDAPEAFDQPQQDQMTNGALKMLAVLKGNDSQDGMIEPIAHDDAKISVRTLPDNELVELPQEVVKTNEEVSFLPKPPAITD</sequence>
<evidence type="ECO:0000313" key="2">
    <source>
        <dbReference type="WBParaSite" id="jg9534"/>
    </source>
</evidence>
<dbReference type="Proteomes" id="UP000887574">
    <property type="component" value="Unplaced"/>
</dbReference>
<organism evidence="1 2">
    <name type="scientific">Ditylenchus dipsaci</name>
    <dbReference type="NCBI Taxonomy" id="166011"/>
    <lineage>
        <taxon>Eukaryota</taxon>
        <taxon>Metazoa</taxon>
        <taxon>Ecdysozoa</taxon>
        <taxon>Nematoda</taxon>
        <taxon>Chromadorea</taxon>
        <taxon>Rhabditida</taxon>
        <taxon>Tylenchina</taxon>
        <taxon>Tylenchomorpha</taxon>
        <taxon>Sphaerularioidea</taxon>
        <taxon>Anguinidae</taxon>
        <taxon>Anguininae</taxon>
        <taxon>Ditylenchus</taxon>
    </lineage>
</organism>
<protein>
    <submittedName>
        <fullName evidence="2">Uncharacterized protein</fullName>
    </submittedName>
</protein>